<proteinExistence type="predicted"/>
<reference evidence="8" key="1">
    <citation type="journal article" date="2019" name="Int. J. Syst. Evol. Microbiol.">
        <title>The Global Catalogue of Microorganisms (GCM) 10K type strain sequencing project: providing services to taxonomists for standard genome sequencing and annotation.</title>
        <authorList>
            <consortium name="The Broad Institute Genomics Platform"/>
            <consortium name="The Broad Institute Genome Sequencing Center for Infectious Disease"/>
            <person name="Wu L."/>
            <person name="Ma J."/>
        </authorList>
    </citation>
    <scope>NUCLEOTIDE SEQUENCE [LARGE SCALE GENOMIC DNA]</scope>
    <source>
        <strain evidence="8">CGMCC 4.7192</strain>
    </source>
</reference>
<evidence type="ECO:0000256" key="1">
    <source>
        <dbReference type="ARBA" id="ARBA00004651"/>
    </source>
</evidence>
<keyword evidence="4 6" id="KW-1133">Transmembrane helix</keyword>
<evidence type="ECO:0000256" key="6">
    <source>
        <dbReference type="SAM" id="Phobius"/>
    </source>
</evidence>
<feature type="transmembrane region" description="Helical" evidence="6">
    <location>
        <begin position="76"/>
        <end position="96"/>
    </location>
</feature>
<evidence type="ECO:0000256" key="5">
    <source>
        <dbReference type="ARBA" id="ARBA00023136"/>
    </source>
</evidence>
<comment type="caution">
    <text evidence="7">The sequence shown here is derived from an EMBL/GenBank/DDBJ whole genome shotgun (WGS) entry which is preliminary data.</text>
</comment>
<accession>A0ABW5BT58</accession>
<dbReference type="Proteomes" id="UP001597294">
    <property type="component" value="Unassembled WGS sequence"/>
</dbReference>
<sequence>MPDILPDLSLLIPFVVAGIALNLTPGVDMAYVLAKTTDQGKRAGLLAAFGISLGSMVHATASALGISALLATSQTAFLALKIAGALYLLYIAFKIFTSKPETTETQVGKQAPKHKAVKIILEGATTNLLNPKIGLFMLAFLPQFIDAAPQDVVWQTLALGLLFNINGYIVFVALICLTAMAAAKIKASKRIKTLLRWITATILGGMAIRIAFTNN</sequence>
<keyword evidence="2" id="KW-1003">Cell membrane</keyword>
<comment type="subcellular location">
    <subcellularLocation>
        <location evidence="1">Cell membrane</location>
        <topology evidence="1">Multi-pass membrane protein</topology>
    </subcellularLocation>
</comment>
<dbReference type="EMBL" id="JBHUII010000013">
    <property type="protein sequence ID" value="MFD2208071.1"/>
    <property type="molecule type" value="Genomic_DNA"/>
</dbReference>
<dbReference type="PANTHER" id="PTHR30086">
    <property type="entry name" value="ARGININE EXPORTER PROTEIN ARGO"/>
    <property type="match status" value="1"/>
</dbReference>
<feature type="transmembrane region" description="Helical" evidence="6">
    <location>
        <begin position="161"/>
        <end position="182"/>
    </location>
</feature>
<feature type="transmembrane region" description="Helical" evidence="6">
    <location>
        <begin position="12"/>
        <end position="33"/>
    </location>
</feature>
<name>A0ABW5BT58_9PROT</name>
<protein>
    <submittedName>
        <fullName evidence="7">LysE family translocator</fullName>
    </submittedName>
</protein>
<dbReference type="InterPro" id="IPR001123">
    <property type="entry name" value="LeuE-type"/>
</dbReference>
<evidence type="ECO:0000313" key="7">
    <source>
        <dbReference type="EMBL" id="MFD2208071.1"/>
    </source>
</evidence>
<dbReference type="PIRSF" id="PIRSF006324">
    <property type="entry name" value="LeuE"/>
    <property type="match status" value="1"/>
</dbReference>
<keyword evidence="5 6" id="KW-0472">Membrane</keyword>
<dbReference type="PANTHER" id="PTHR30086:SF20">
    <property type="entry name" value="ARGININE EXPORTER PROTEIN ARGO-RELATED"/>
    <property type="match status" value="1"/>
</dbReference>
<dbReference type="RefSeq" id="WP_380255334.1">
    <property type="nucleotide sequence ID" value="NZ_JBHUII010000013.1"/>
</dbReference>
<feature type="transmembrane region" description="Helical" evidence="6">
    <location>
        <begin position="194"/>
        <end position="212"/>
    </location>
</feature>
<evidence type="ECO:0000256" key="3">
    <source>
        <dbReference type="ARBA" id="ARBA00022692"/>
    </source>
</evidence>
<organism evidence="7 8">
    <name type="scientific">Kiloniella antarctica</name>
    <dbReference type="NCBI Taxonomy" id="1550907"/>
    <lineage>
        <taxon>Bacteria</taxon>
        <taxon>Pseudomonadati</taxon>
        <taxon>Pseudomonadota</taxon>
        <taxon>Alphaproteobacteria</taxon>
        <taxon>Rhodospirillales</taxon>
        <taxon>Kiloniellaceae</taxon>
        <taxon>Kiloniella</taxon>
    </lineage>
</organism>
<gene>
    <name evidence="7" type="ORF">ACFSKO_20830</name>
</gene>
<keyword evidence="8" id="KW-1185">Reference proteome</keyword>
<evidence type="ECO:0000313" key="8">
    <source>
        <dbReference type="Proteomes" id="UP001597294"/>
    </source>
</evidence>
<feature type="transmembrane region" description="Helical" evidence="6">
    <location>
        <begin position="45"/>
        <end position="70"/>
    </location>
</feature>
<feature type="transmembrane region" description="Helical" evidence="6">
    <location>
        <begin position="117"/>
        <end position="141"/>
    </location>
</feature>
<evidence type="ECO:0000256" key="2">
    <source>
        <dbReference type="ARBA" id="ARBA00022475"/>
    </source>
</evidence>
<evidence type="ECO:0000256" key="4">
    <source>
        <dbReference type="ARBA" id="ARBA00022989"/>
    </source>
</evidence>
<dbReference type="Pfam" id="PF01810">
    <property type="entry name" value="LysE"/>
    <property type="match status" value="1"/>
</dbReference>
<keyword evidence="3 6" id="KW-0812">Transmembrane</keyword>